<dbReference type="Pfam" id="PF19279">
    <property type="entry name" value="YegS_C"/>
    <property type="match status" value="1"/>
</dbReference>
<dbReference type="Gene3D" id="2.60.200.40">
    <property type="match status" value="2"/>
</dbReference>
<name>A0A382BIQ8_9ZZZZ</name>
<dbReference type="Gene3D" id="3.40.50.10330">
    <property type="entry name" value="Probable inorganic polyphosphate/atp-NAD kinase, domain 1"/>
    <property type="match status" value="1"/>
</dbReference>
<feature type="domain" description="DAGKc" evidence="5">
    <location>
        <begin position="1"/>
        <end position="78"/>
    </location>
</feature>
<accession>A0A382BIQ8</accession>
<evidence type="ECO:0000256" key="2">
    <source>
        <dbReference type="ARBA" id="ARBA00022741"/>
    </source>
</evidence>
<dbReference type="PANTHER" id="PTHR12358:SF54">
    <property type="entry name" value="SPHINGOSINE KINASE RELATED PROTEIN"/>
    <property type="match status" value="1"/>
</dbReference>
<dbReference type="AlphaFoldDB" id="A0A382BIQ8"/>
<keyword evidence="1" id="KW-0808">Transferase</keyword>
<evidence type="ECO:0000256" key="1">
    <source>
        <dbReference type="ARBA" id="ARBA00022679"/>
    </source>
</evidence>
<dbReference type="NCBIfam" id="TIGR00147">
    <property type="entry name" value="YegS/Rv2252/BmrU family lipid kinase"/>
    <property type="match status" value="1"/>
</dbReference>
<dbReference type="GO" id="GO:0005524">
    <property type="term" value="F:ATP binding"/>
    <property type="evidence" value="ECO:0007669"/>
    <property type="project" value="UniProtKB-KW"/>
</dbReference>
<evidence type="ECO:0000313" key="6">
    <source>
        <dbReference type="EMBL" id="SVB13162.1"/>
    </source>
</evidence>
<keyword evidence="3" id="KW-0418">Kinase</keyword>
<evidence type="ECO:0000259" key="5">
    <source>
        <dbReference type="PROSITE" id="PS50146"/>
    </source>
</evidence>
<keyword evidence="2" id="KW-0547">Nucleotide-binding</keyword>
<gene>
    <name evidence="6" type="ORF">METZ01_LOCUS166016</name>
</gene>
<dbReference type="EMBL" id="UINC01029808">
    <property type="protein sequence ID" value="SVB13162.1"/>
    <property type="molecule type" value="Genomic_DNA"/>
</dbReference>
<dbReference type="GO" id="GO:0006665">
    <property type="term" value="P:sphingolipid metabolic process"/>
    <property type="evidence" value="ECO:0007669"/>
    <property type="project" value="TreeGrafter"/>
</dbReference>
<dbReference type="GO" id="GO:0016020">
    <property type="term" value="C:membrane"/>
    <property type="evidence" value="ECO:0007669"/>
    <property type="project" value="GOC"/>
</dbReference>
<dbReference type="SUPFAM" id="SSF111331">
    <property type="entry name" value="NAD kinase/diacylglycerol kinase-like"/>
    <property type="match status" value="1"/>
</dbReference>
<dbReference type="InterPro" id="IPR045540">
    <property type="entry name" value="YegS/DAGK_C"/>
</dbReference>
<reference evidence="6" key="1">
    <citation type="submission" date="2018-05" db="EMBL/GenBank/DDBJ databases">
        <authorList>
            <person name="Lanie J.A."/>
            <person name="Ng W.-L."/>
            <person name="Kazmierczak K.M."/>
            <person name="Andrzejewski T.M."/>
            <person name="Davidsen T.M."/>
            <person name="Wayne K.J."/>
            <person name="Tettelin H."/>
            <person name="Glass J.I."/>
            <person name="Rusch D."/>
            <person name="Podicherti R."/>
            <person name="Tsui H.-C.T."/>
            <person name="Winkler M.E."/>
        </authorList>
    </citation>
    <scope>NUCLEOTIDE SEQUENCE</scope>
</reference>
<dbReference type="InterPro" id="IPR005218">
    <property type="entry name" value="Diacylglycerol/lipid_kinase"/>
</dbReference>
<organism evidence="6">
    <name type="scientific">marine metagenome</name>
    <dbReference type="NCBI Taxonomy" id="408172"/>
    <lineage>
        <taxon>unclassified sequences</taxon>
        <taxon>metagenomes</taxon>
        <taxon>ecological metagenomes</taxon>
    </lineage>
</organism>
<evidence type="ECO:0000256" key="4">
    <source>
        <dbReference type="ARBA" id="ARBA00022840"/>
    </source>
</evidence>
<dbReference type="Pfam" id="PF00781">
    <property type="entry name" value="DAGK_cat"/>
    <property type="match status" value="1"/>
</dbReference>
<keyword evidence="4" id="KW-0067">ATP-binding</keyword>
<dbReference type="GO" id="GO:0001727">
    <property type="term" value="F:lipid kinase activity"/>
    <property type="evidence" value="ECO:0007669"/>
    <property type="project" value="TreeGrafter"/>
</dbReference>
<dbReference type="InterPro" id="IPR050187">
    <property type="entry name" value="Lipid_Phosphate_FormReg"/>
</dbReference>
<dbReference type="InterPro" id="IPR001206">
    <property type="entry name" value="Diacylglycerol_kinase_cat_dom"/>
</dbReference>
<evidence type="ECO:0000256" key="3">
    <source>
        <dbReference type="ARBA" id="ARBA00022777"/>
    </source>
</evidence>
<dbReference type="InterPro" id="IPR017438">
    <property type="entry name" value="ATP-NAD_kinase_N"/>
</dbReference>
<dbReference type="InterPro" id="IPR016064">
    <property type="entry name" value="NAD/diacylglycerol_kinase_sf"/>
</dbReference>
<sequence>MSEFDGLCVLGGDGTIHETVLGLMESGQGQSVPLGIIPGGTGNAFIGDLGCRDPIQAANQIIDGKVSLIDVMRIAQGEEITYAFNIVGWGMASDVNIQAERLRWLGSSRYSVSAVISIMKFFKKRRLKMKLDDEVIDCNSLFFAALNTIHTGRGMKMAPHAKLNDGLIDTILVRDVSKLRALKIFTQVFFGNHIFDPSVEYRQVKAFSIHTRGDLLNIDGENAGQTPIEVSMVPNALEIFADL</sequence>
<protein>
    <recommendedName>
        <fullName evidence="5">DAGKc domain-containing protein</fullName>
    </recommendedName>
</protein>
<dbReference type="PANTHER" id="PTHR12358">
    <property type="entry name" value="SPHINGOSINE KINASE"/>
    <property type="match status" value="1"/>
</dbReference>
<proteinExistence type="predicted"/>
<dbReference type="PROSITE" id="PS50146">
    <property type="entry name" value="DAGK"/>
    <property type="match status" value="1"/>
</dbReference>
<dbReference type="GO" id="GO:0008654">
    <property type="term" value="P:phospholipid biosynthetic process"/>
    <property type="evidence" value="ECO:0007669"/>
    <property type="project" value="InterPro"/>
</dbReference>